<feature type="region of interest" description="Disordered" evidence="1">
    <location>
        <begin position="153"/>
        <end position="184"/>
    </location>
</feature>
<dbReference type="AlphaFoldDB" id="A0A4U5V241"/>
<gene>
    <name evidence="2" type="ORF">D9C73_015316</name>
</gene>
<proteinExistence type="predicted"/>
<feature type="region of interest" description="Disordered" evidence="1">
    <location>
        <begin position="116"/>
        <end position="141"/>
    </location>
</feature>
<sequence length="439" mass="48567">MNLNDFVVLPNNKAKSVKLNARNLQELQMETVTLAQESKEMEEKLQQLKESMSKEKEERGRPGNGKRCAECTEDYCVGCFAKFHQKGALKLHRMIPIQTDLQTHVSTLDVVSSFHKQINPGSHPGTSTNLYPSSKPSPNRTKSNAIIIQEAQSPEKGSKAGAKTMQFHPDPSQPSTFPNGNIVELSPLSSSRARSCLPPQGTFPVPDTSPGAWSQSFPTFASVTTPQPKPSLQLSQGQVHTCSFCSGDHARPTCSHCPNERSLSLSHSPIPSLRLNLPLCEVYTIGINFFIKLSSRVHPCLLTRQHVNQRTPLFLSVSFIFMNTYMHRSKFGEMLRRHIVIAESRQAKEVVTYVPSHARRLHGRSGCVTSMYKVKGSDKLLTAALLLHTVLTNVHTETGVKCRTCCPDNTGFGVTVVHDDASAERDLGPRYRNDTPGLV</sequence>
<evidence type="ECO:0000256" key="1">
    <source>
        <dbReference type="SAM" id="MobiDB-lite"/>
    </source>
</evidence>
<evidence type="ECO:0000313" key="2">
    <source>
        <dbReference type="EMBL" id="TKS81211.1"/>
    </source>
</evidence>
<dbReference type="Proteomes" id="UP000298787">
    <property type="component" value="Chromosome 13"/>
</dbReference>
<dbReference type="EMBL" id="CM014090">
    <property type="protein sequence ID" value="TKS81211.1"/>
    <property type="molecule type" value="Genomic_DNA"/>
</dbReference>
<keyword evidence="3" id="KW-1185">Reference proteome</keyword>
<protein>
    <submittedName>
        <fullName evidence="2">Zinc finger B-box domain-containing protein 1</fullName>
    </submittedName>
</protein>
<dbReference type="PANTHER" id="PTHR28634:SF1">
    <property type="entry name" value="ZINC FINGER B-BOX DOMAIN-CONTAINING PROTEIN 1"/>
    <property type="match status" value="1"/>
</dbReference>
<organism evidence="2 3">
    <name type="scientific">Collichthys lucidus</name>
    <name type="common">Big head croaker</name>
    <name type="synonym">Sciaena lucida</name>
    <dbReference type="NCBI Taxonomy" id="240159"/>
    <lineage>
        <taxon>Eukaryota</taxon>
        <taxon>Metazoa</taxon>
        <taxon>Chordata</taxon>
        <taxon>Craniata</taxon>
        <taxon>Vertebrata</taxon>
        <taxon>Euteleostomi</taxon>
        <taxon>Actinopterygii</taxon>
        <taxon>Neopterygii</taxon>
        <taxon>Teleostei</taxon>
        <taxon>Neoteleostei</taxon>
        <taxon>Acanthomorphata</taxon>
        <taxon>Eupercaria</taxon>
        <taxon>Sciaenidae</taxon>
        <taxon>Collichthys</taxon>
    </lineage>
</organism>
<reference evidence="2 3" key="1">
    <citation type="submission" date="2019-01" db="EMBL/GenBank/DDBJ databases">
        <title>Genome Assembly of Collichthys lucidus.</title>
        <authorList>
            <person name="Cai M."/>
            <person name="Xiao S."/>
        </authorList>
    </citation>
    <scope>NUCLEOTIDE SEQUENCE [LARGE SCALE GENOMIC DNA]</scope>
    <source>
        <strain evidence="2">JT15FE1705JMU</strain>
        <tissue evidence="2">Muscle</tissue>
    </source>
</reference>
<feature type="region of interest" description="Disordered" evidence="1">
    <location>
        <begin position="39"/>
        <end position="67"/>
    </location>
</feature>
<name>A0A4U5V241_COLLU</name>
<dbReference type="InterPro" id="IPR037688">
    <property type="entry name" value="ZBBX"/>
</dbReference>
<dbReference type="PANTHER" id="PTHR28634">
    <property type="entry name" value="ZINC FINGER B-BOX DOMAIN-CONTAINING PROTEIN 1"/>
    <property type="match status" value="1"/>
</dbReference>
<feature type="compositionally biased region" description="Basic and acidic residues" evidence="1">
    <location>
        <begin position="39"/>
        <end position="61"/>
    </location>
</feature>
<accession>A0A4U5V241</accession>
<evidence type="ECO:0000313" key="3">
    <source>
        <dbReference type="Proteomes" id="UP000298787"/>
    </source>
</evidence>